<evidence type="ECO:0000256" key="1">
    <source>
        <dbReference type="SAM" id="MobiDB-lite"/>
    </source>
</evidence>
<gene>
    <name evidence="2" type="ORF">NEMBOFW57_007881</name>
</gene>
<proteinExistence type="predicted"/>
<feature type="region of interest" description="Disordered" evidence="1">
    <location>
        <begin position="200"/>
        <end position="313"/>
    </location>
</feature>
<organism evidence="2 3">
    <name type="scientific">Staphylotrichum longicolle</name>
    <dbReference type="NCBI Taxonomy" id="669026"/>
    <lineage>
        <taxon>Eukaryota</taxon>
        <taxon>Fungi</taxon>
        <taxon>Dikarya</taxon>
        <taxon>Ascomycota</taxon>
        <taxon>Pezizomycotina</taxon>
        <taxon>Sordariomycetes</taxon>
        <taxon>Sordariomycetidae</taxon>
        <taxon>Sordariales</taxon>
        <taxon>Chaetomiaceae</taxon>
        <taxon>Staphylotrichum</taxon>
    </lineage>
</organism>
<dbReference type="Proteomes" id="UP001197093">
    <property type="component" value="Unassembled WGS sequence"/>
</dbReference>
<evidence type="ECO:0000313" key="2">
    <source>
        <dbReference type="EMBL" id="KAG7288350.1"/>
    </source>
</evidence>
<feature type="compositionally biased region" description="Low complexity" evidence="1">
    <location>
        <begin position="219"/>
        <end position="284"/>
    </location>
</feature>
<accession>A0AAD4EW96</accession>
<evidence type="ECO:0008006" key="4">
    <source>
        <dbReference type="Google" id="ProtNLM"/>
    </source>
</evidence>
<dbReference type="AlphaFoldDB" id="A0AAD4EW96"/>
<feature type="region of interest" description="Disordered" evidence="1">
    <location>
        <begin position="1"/>
        <end position="22"/>
    </location>
</feature>
<dbReference type="EMBL" id="JAHCVI010000003">
    <property type="protein sequence ID" value="KAG7288350.1"/>
    <property type="molecule type" value="Genomic_DNA"/>
</dbReference>
<dbReference type="PANTHER" id="PTHR38703:SF1">
    <property type="entry name" value="ALLERGEN"/>
    <property type="match status" value="1"/>
</dbReference>
<reference evidence="2" key="1">
    <citation type="submission" date="2023-02" db="EMBL/GenBank/DDBJ databases">
        <authorList>
            <person name="Palmer J.M."/>
        </authorList>
    </citation>
    <scope>NUCLEOTIDE SEQUENCE</scope>
    <source>
        <strain evidence="2">FW57</strain>
    </source>
</reference>
<feature type="region of interest" description="Disordered" evidence="1">
    <location>
        <begin position="71"/>
        <end position="90"/>
    </location>
</feature>
<comment type="caution">
    <text evidence="2">The sequence shown here is derived from an EMBL/GenBank/DDBJ whole genome shotgun (WGS) entry which is preliminary data.</text>
</comment>
<feature type="compositionally biased region" description="Basic and acidic residues" evidence="1">
    <location>
        <begin position="287"/>
        <end position="302"/>
    </location>
</feature>
<name>A0AAD4EW96_9PEZI</name>
<dbReference type="PANTHER" id="PTHR38703">
    <property type="entry name" value="CHROMOSOME 8, WHOLE GENOME SHOTGUN SEQUENCE"/>
    <property type="match status" value="1"/>
</dbReference>
<protein>
    <recommendedName>
        <fullName evidence="4">Allergen</fullName>
    </recommendedName>
</protein>
<keyword evidence="3" id="KW-1185">Reference proteome</keyword>
<evidence type="ECO:0000313" key="3">
    <source>
        <dbReference type="Proteomes" id="UP001197093"/>
    </source>
</evidence>
<sequence length="313" mass="33541">MDRAKQAIHDIKSKAGHHDTTVHERVAPAVQHETIKPTQHEEVQTAVEQEIHQDHYHRTVQPVKDTQVLPEQHKHRVVGTEHREFDHRNQRETEQALKAEAAKLHDERVVTETTHTQSRAPTVKGEHFHHHVHETIQPVIQKEVIQPEVIHTTVPVHEVHHYAASHHPTSTLPAVSMDEFKRKGGKLGGAERNVHEFEGCPETAGGHTHQEGGNRNLNAAGTAGTAGTVGATGATRTAGTAGTTGATRTAGTAGAAGAAGIAATTAANRASGRARSSSSSSASSLSDTERRSGAGLEKKPSLVDKLNPFSSSK</sequence>
<feature type="compositionally biased region" description="Basic and acidic residues" evidence="1">
    <location>
        <begin position="78"/>
        <end position="90"/>
    </location>
</feature>